<dbReference type="InterPro" id="IPR007252">
    <property type="entry name" value="Nup84/Nup107"/>
</dbReference>
<proteinExistence type="inferred from homology"/>
<keyword evidence="7 8" id="KW-0539">Nucleus</keyword>
<feature type="region of interest" description="Disordered" evidence="9">
    <location>
        <begin position="16"/>
        <end position="43"/>
    </location>
</feature>
<keyword evidence="11" id="KW-1185">Reference proteome</keyword>
<feature type="compositionally biased region" description="Polar residues" evidence="9">
    <location>
        <begin position="20"/>
        <end position="30"/>
    </location>
</feature>
<keyword evidence="3" id="KW-0509">mRNA transport</keyword>
<evidence type="ECO:0000256" key="3">
    <source>
        <dbReference type="ARBA" id="ARBA00022816"/>
    </source>
</evidence>
<evidence type="ECO:0000256" key="5">
    <source>
        <dbReference type="ARBA" id="ARBA00023010"/>
    </source>
</evidence>
<dbReference type="GO" id="GO:0006606">
    <property type="term" value="P:protein import into nucleus"/>
    <property type="evidence" value="ECO:0007669"/>
    <property type="project" value="TreeGrafter"/>
</dbReference>
<dbReference type="GO" id="GO:0000973">
    <property type="term" value="P:post-transcriptional tethering of RNA polymerase II gene DNA at nuclear periphery"/>
    <property type="evidence" value="ECO:0007669"/>
    <property type="project" value="TreeGrafter"/>
</dbReference>
<dbReference type="AlphaFoldDB" id="A0AAD4NHB9"/>
<dbReference type="GO" id="GO:0031965">
    <property type="term" value="C:nuclear membrane"/>
    <property type="evidence" value="ECO:0007669"/>
    <property type="project" value="UniProtKB-SubCell"/>
</dbReference>
<comment type="subcellular location">
    <subcellularLocation>
        <location evidence="8">Nucleus</location>
        <location evidence="8">Nuclear pore complex</location>
    </subcellularLocation>
    <subcellularLocation>
        <location evidence="8">Nucleus membrane</location>
    </subcellularLocation>
</comment>
<evidence type="ECO:0000313" key="10">
    <source>
        <dbReference type="EMBL" id="KAI1725755.1"/>
    </source>
</evidence>
<keyword evidence="6 8" id="KW-0906">Nuclear pore complex</keyword>
<keyword evidence="4" id="KW-0653">Protein transport</keyword>
<dbReference type="Gene3D" id="1.10.3450.20">
    <property type="match status" value="1"/>
</dbReference>
<evidence type="ECO:0000256" key="6">
    <source>
        <dbReference type="ARBA" id="ARBA00023132"/>
    </source>
</evidence>
<organism evidence="10 11">
    <name type="scientific">Ditylenchus destructor</name>
    <dbReference type="NCBI Taxonomy" id="166010"/>
    <lineage>
        <taxon>Eukaryota</taxon>
        <taxon>Metazoa</taxon>
        <taxon>Ecdysozoa</taxon>
        <taxon>Nematoda</taxon>
        <taxon>Chromadorea</taxon>
        <taxon>Rhabditida</taxon>
        <taxon>Tylenchina</taxon>
        <taxon>Tylenchomorpha</taxon>
        <taxon>Sphaerularioidea</taxon>
        <taxon>Anguinidae</taxon>
        <taxon>Anguininae</taxon>
        <taxon>Ditylenchus</taxon>
    </lineage>
</organism>
<dbReference type="EMBL" id="JAKKPZ010000002">
    <property type="protein sequence ID" value="KAI1725755.1"/>
    <property type="molecule type" value="Genomic_DNA"/>
</dbReference>
<dbReference type="GO" id="GO:0031080">
    <property type="term" value="C:nuclear pore outer ring"/>
    <property type="evidence" value="ECO:0007669"/>
    <property type="project" value="TreeGrafter"/>
</dbReference>
<comment type="similarity">
    <text evidence="1 8">Belongs to the nucleoporin Nup84/Nup107 family.</text>
</comment>
<dbReference type="Proteomes" id="UP001201812">
    <property type="component" value="Unassembled WGS sequence"/>
</dbReference>
<sequence length="783" mass="89317">MASTFFSDNAGHLSRREASKATTSLENSSIEMMDSDGYSGSPSEAHSAFASNIQFMHEDEVVIKVSRAVFEDFQRSLTEGSADFRDILSSFLETCDFAVQTIEKLSGADRTGTDRKSRLILEQLTLEKQAYDLLIKLMDSEELAESTATTDSFLTRHFKDNQEFRRLTTMLHWSEEIAYQSSAGFSQHVKQLSYFENVNNIYAYSTMRGKSTHMDSCFIQNGIERDDEEKCHILISVIFSLLRCGRLNDTKELLRNVKQASIASFIFLREFLTNPNLSPIDPHNENFDLAKARAHFKELARTLIPIDNELITSADQCVWATLSGSLPTLLSHALSTEDRLWSYITCAVEASLDEFVLTEHSKNSDATLRLKNAFDDDIPKTISSIFSEIKNNEGSPYYSLYGYLAQNDLKGAINYIRNYIETSDGQLPAHQLRFFSHLVLLLKMTGKATFDLMPTLDMLLVMFANVLNEMKLYQLVPSYLIHISPEKSKDKMLDFLEGIQGEEVQKEVLSLALDAGFPTTELCKEVYQKFKNKHKITGDNSQTTKSASEMLRAWRWLTYGVYNRIAEAQELLSITPENLSAQVENAFEQEFGGHALPTPDRLADAQQEYDCYILYFEAMSKYSAWLKHVEGPAPELPHKLSDEQWAKMDIKRRTEYEFSMQKSRDLLHKHIRLGEMLKKRSVDLLEKLLCRPNGWLIARVGDDDDASKEDRERLADFVKIRDNYFFHVARCLADMHAKSNEPNKVLSVAITLVDPRYNLHNAISKKHLRMLLGEISKSGVALL</sequence>
<comment type="subunit">
    <text evidence="8">Part of the nuclear pore complex (NPC).</text>
</comment>
<protein>
    <recommendedName>
        <fullName evidence="8">Nuclear pore complex protein</fullName>
    </recommendedName>
</protein>
<keyword evidence="5 8" id="KW-0811">Translocation</keyword>
<dbReference type="Pfam" id="PF04121">
    <property type="entry name" value="Nup84_Nup100"/>
    <property type="match status" value="1"/>
</dbReference>
<name>A0AAD4NHB9_9BILA</name>
<evidence type="ECO:0000313" key="11">
    <source>
        <dbReference type="Proteomes" id="UP001201812"/>
    </source>
</evidence>
<keyword evidence="2 8" id="KW-0813">Transport</keyword>
<evidence type="ECO:0000256" key="1">
    <source>
        <dbReference type="ARBA" id="ARBA00009510"/>
    </source>
</evidence>
<evidence type="ECO:0000256" key="9">
    <source>
        <dbReference type="SAM" id="MobiDB-lite"/>
    </source>
</evidence>
<comment type="caution">
    <text evidence="10">The sequence shown here is derived from an EMBL/GenBank/DDBJ whole genome shotgun (WGS) entry which is preliminary data.</text>
</comment>
<dbReference type="PANTHER" id="PTHR13003">
    <property type="entry name" value="NUP107-RELATED"/>
    <property type="match status" value="1"/>
</dbReference>
<evidence type="ECO:0000256" key="2">
    <source>
        <dbReference type="ARBA" id="ARBA00022448"/>
    </source>
</evidence>
<dbReference type="Gene3D" id="1.20.190.50">
    <property type="match status" value="1"/>
</dbReference>
<evidence type="ECO:0000256" key="8">
    <source>
        <dbReference type="RuleBase" id="RU365072"/>
    </source>
</evidence>
<comment type="function">
    <text evidence="8">Functions as a component of the nuclear pore complex (NPC).</text>
</comment>
<dbReference type="GO" id="GO:0006406">
    <property type="term" value="P:mRNA export from nucleus"/>
    <property type="evidence" value="ECO:0007669"/>
    <property type="project" value="TreeGrafter"/>
</dbReference>
<evidence type="ECO:0000256" key="7">
    <source>
        <dbReference type="ARBA" id="ARBA00023242"/>
    </source>
</evidence>
<gene>
    <name evidence="10" type="ORF">DdX_02432</name>
</gene>
<keyword evidence="8" id="KW-0472">Membrane</keyword>
<reference evidence="10" key="1">
    <citation type="submission" date="2022-01" db="EMBL/GenBank/DDBJ databases">
        <title>Genome Sequence Resource for Two Populations of Ditylenchus destructor, the Migratory Endoparasitic Phytonematode.</title>
        <authorList>
            <person name="Zhang H."/>
            <person name="Lin R."/>
            <person name="Xie B."/>
        </authorList>
    </citation>
    <scope>NUCLEOTIDE SEQUENCE</scope>
    <source>
        <strain evidence="10">BazhouSP</strain>
    </source>
</reference>
<accession>A0AAD4NHB9</accession>
<dbReference type="GO" id="GO:0017056">
    <property type="term" value="F:structural constituent of nuclear pore"/>
    <property type="evidence" value="ECO:0007669"/>
    <property type="project" value="UniProtKB-UniRule"/>
</dbReference>
<evidence type="ECO:0000256" key="4">
    <source>
        <dbReference type="ARBA" id="ARBA00022927"/>
    </source>
</evidence>
<dbReference type="PANTHER" id="PTHR13003:SF2">
    <property type="entry name" value="NUCLEAR PORE COMPLEX PROTEIN NUP107"/>
    <property type="match status" value="1"/>
</dbReference>